<dbReference type="GO" id="GO:0003735">
    <property type="term" value="F:structural constituent of ribosome"/>
    <property type="evidence" value="ECO:0007669"/>
    <property type="project" value="InterPro"/>
</dbReference>
<feature type="compositionally biased region" description="Basic residues" evidence="5">
    <location>
        <begin position="46"/>
        <end position="56"/>
    </location>
</feature>
<dbReference type="Proteomes" id="UP000034956">
    <property type="component" value="Unassembled WGS sequence"/>
</dbReference>
<comment type="caution">
    <text evidence="7">The sequence shown here is derived from an EMBL/GenBank/DDBJ whole genome shotgun (WGS) entry which is preliminary data.</text>
</comment>
<evidence type="ECO:0000256" key="5">
    <source>
        <dbReference type="SAM" id="MobiDB-lite"/>
    </source>
</evidence>
<dbReference type="GO" id="GO:0015934">
    <property type="term" value="C:large ribosomal subunit"/>
    <property type="evidence" value="ECO:0007669"/>
    <property type="project" value="InterPro"/>
</dbReference>
<dbReference type="NCBIfam" id="TIGR01071">
    <property type="entry name" value="rplO_bact"/>
    <property type="match status" value="1"/>
</dbReference>
<dbReference type="SUPFAM" id="SSF52080">
    <property type="entry name" value="Ribosomal proteins L15p and L18e"/>
    <property type="match status" value="1"/>
</dbReference>
<evidence type="ECO:0000256" key="1">
    <source>
        <dbReference type="ARBA" id="ARBA00007320"/>
    </source>
</evidence>
<organism evidence="7 8">
    <name type="scientific">Candidatus Jorgensenbacteria bacterium GW2011_GWA1_48_11</name>
    <dbReference type="NCBI Taxonomy" id="1618660"/>
    <lineage>
        <taxon>Bacteria</taxon>
        <taxon>Candidatus Joergenseniibacteriota</taxon>
    </lineage>
</organism>
<dbReference type="PANTHER" id="PTHR12934:SF11">
    <property type="entry name" value="LARGE RIBOSOMAL SUBUNIT PROTEIN UL15M"/>
    <property type="match status" value="1"/>
</dbReference>
<protein>
    <recommendedName>
        <fullName evidence="4">Large ribosomal subunit protein uL15</fullName>
    </recommendedName>
</protein>
<dbReference type="InterPro" id="IPR021131">
    <property type="entry name" value="Ribosomal_uL15/eL18"/>
</dbReference>
<dbReference type="InterPro" id="IPR036227">
    <property type="entry name" value="Ribosomal_uL15/eL18_sf"/>
</dbReference>
<reference evidence="7 8" key="1">
    <citation type="journal article" date="2015" name="Nature">
        <title>rRNA introns, odd ribosomes, and small enigmatic genomes across a large radiation of phyla.</title>
        <authorList>
            <person name="Brown C.T."/>
            <person name="Hug L.A."/>
            <person name="Thomas B.C."/>
            <person name="Sharon I."/>
            <person name="Castelle C.J."/>
            <person name="Singh A."/>
            <person name="Wilkins M.J."/>
            <person name="Williams K.H."/>
            <person name="Banfield J.F."/>
        </authorList>
    </citation>
    <scope>NUCLEOTIDE SEQUENCE [LARGE SCALE GENOMIC DNA]</scope>
</reference>
<comment type="subunit">
    <text evidence="4">Part of the 50S ribosomal subunit.</text>
</comment>
<keyword evidence="4" id="KW-0699">rRNA-binding</keyword>
<feature type="domain" description="Large ribosomal subunit protein uL15/eL18" evidence="6">
    <location>
        <begin position="94"/>
        <end position="151"/>
    </location>
</feature>
<comment type="similarity">
    <text evidence="1 4">Belongs to the universal ribosomal protein uL15 family.</text>
</comment>
<dbReference type="HAMAP" id="MF_01341">
    <property type="entry name" value="Ribosomal_uL15"/>
    <property type="match status" value="1"/>
</dbReference>
<evidence type="ECO:0000259" key="6">
    <source>
        <dbReference type="Pfam" id="PF00828"/>
    </source>
</evidence>
<dbReference type="PANTHER" id="PTHR12934">
    <property type="entry name" value="50S RIBOSOMAL PROTEIN L15"/>
    <property type="match status" value="1"/>
</dbReference>
<evidence type="ECO:0000313" key="8">
    <source>
        <dbReference type="Proteomes" id="UP000034956"/>
    </source>
</evidence>
<dbReference type="InterPro" id="IPR030878">
    <property type="entry name" value="Ribosomal_uL15"/>
</dbReference>
<accession>A0A0G1U9L9</accession>
<evidence type="ECO:0000256" key="3">
    <source>
        <dbReference type="ARBA" id="ARBA00023274"/>
    </source>
</evidence>
<sequence length="152" mass="16828">MLRLGLVNLINIGMQLHELRSKLKRPKIKRIGRGGKRGTTSGKGQKGQKARAGHKIRPAERDLLSRLPKLRGVKNRPHHDGVFVVKTGQMERIFGDKPVSRGTLLQAGFIRRFNDKVKILDQGEVKKAFAIEGLPISAKAKARIEKAGGTVK</sequence>
<evidence type="ECO:0000256" key="2">
    <source>
        <dbReference type="ARBA" id="ARBA00022980"/>
    </source>
</evidence>
<dbReference type="EMBL" id="LCPF01000006">
    <property type="protein sequence ID" value="KKU90846.1"/>
    <property type="molecule type" value="Genomic_DNA"/>
</dbReference>
<dbReference type="Pfam" id="PF00828">
    <property type="entry name" value="Ribosomal_L27A"/>
    <property type="match status" value="1"/>
</dbReference>
<evidence type="ECO:0000313" key="7">
    <source>
        <dbReference type="EMBL" id="KKU90846.1"/>
    </source>
</evidence>
<name>A0A0G1U9L9_9BACT</name>
<feature type="region of interest" description="Disordered" evidence="5">
    <location>
        <begin position="29"/>
        <end position="56"/>
    </location>
</feature>
<gene>
    <name evidence="4" type="primary">rplO</name>
    <name evidence="7" type="ORF">UY23_C0006G0055</name>
</gene>
<dbReference type="InterPro" id="IPR005749">
    <property type="entry name" value="Ribosomal_uL15_bac-type"/>
</dbReference>
<dbReference type="GO" id="GO:0019843">
    <property type="term" value="F:rRNA binding"/>
    <property type="evidence" value="ECO:0007669"/>
    <property type="project" value="UniProtKB-UniRule"/>
</dbReference>
<evidence type="ECO:0000256" key="4">
    <source>
        <dbReference type="HAMAP-Rule" id="MF_01341"/>
    </source>
</evidence>
<keyword evidence="4" id="KW-0694">RNA-binding</keyword>
<keyword evidence="3 4" id="KW-0687">Ribonucleoprotein</keyword>
<dbReference type="AlphaFoldDB" id="A0A0G1U9L9"/>
<dbReference type="PATRIC" id="fig|1618660.3.peg.757"/>
<keyword evidence="2 4" id="KW-0689">Ribosomal protein</keyword>
<comment type="function">
    <text evidence="4">Binds to the 23S rRNA.</text>
</comment>
<dbReference type="Gene3D" id="3.100.10.10">
    <property type="match status" value="1"/>
</dbReference>
<dbReference type="GO" id="GO:0006412">
    <property type="term" value="P:translation"/>
    <property type="evidence" value="ECO:0007669"/>
    <property type="project" value="UniProtKB-UniRule"/>
</dbReference>
<proteinExistence type="inferred from homology"/>